<feature type="compositionally biased region" description="Basic and acidic residues" evidence="1">
    <location>
        <begin position="1061"/>
        <end position="1072"/>
    </location>
</feature>
<proteinExistence type="predicted"/>
<reference evidence="2" key="1">
    <citation type="submission" date="2013-11" db="EMBL/GenBank/DDBJ databases">
        <title>Genome sequence of the fusiform rust pathogen reveals effectors for host alternation and coevolution with pine.</title>
        <authorList>
            <consortium name="DOE Joint Genome Institute"/>
            <person name="Smith K."/>
            <person name="Pendleton A."/>
            <person name="Kubisiak T."/>
            <person name="Anderson C."/>
            <person name="Salamov A."/>
            <person name="Aerts A."/>
            <person name="Riley R."/>
            <person name="Clum A."/>
            <person name="Lindquist E."/>
            <person name="Ence D."/>
            <person name="Campbell M."/>
            <person name="Kronenberg Z."/>
            <person name="Feau N."/>
            <person name="Dhillon B."/>
            <person name="Hamelin R."/>
            <person name="Burleigh J."/>
            <person name="Smith J."/>
            <person name="Yandell M."/>
            <person name="Nelson C."/>
            <person name="Grigoriev I."/>
            <person name="Davis J."/>
        </authorList>
    </citation>
    <scope>NUCLEOTIDE SEQUENCE</scope>
    <source>
        <strain evidence="2">G11</strain>
    </source>
</reference>
<feature type="region of interest" description="Disordered" evidence="1">
    <location>
        <begin position="831"/>
        <end position="941"/>
    </location>
</feature>
<keyword evidence="3" id="KW-1185">Reference proteome</keyword>
<feature type="compositionally biased region" description="Polar residues" evidence="1">
    <location>
        <begin position="802"/>
        <end position="813"/>
    </location>
</feature>
<feature type="compositionally biased region" description="Basic and acidic residues" evidence="1">
    <location>
        <begin position="752"/>
        <end position="761"/>
    </location>
</feature>
<feature type="compositionally biased region" description="Basic and acidic residues" evidence="1">
    <location>
        <begin position="1230"/>
        <end position="1241"/>
    </location>
</feature>
<feature type="region of interest" description="Disordered" evidence="1">
    <location>
        <begin position="1028"/>
        <end position="1120"/>
    </location>
</feature>
<dbReference type="Proteomes" id="UP000886653">
    <property type="component" value="Unassembled WGS sequence"/>
</dbReference>
<evidence type="ECO:0000313" key="2">
    <source>
        <dbReference type="EMBL" id="KAG0151830.1"/>
    </source>
</evidence>
<comment type="caution">
    <text evidence="2">The sequence shown here is derived from an EMBL/GenBank/DDBJ whole genome shotgun (WGS) entry which is preliminary data.</text>
</comment>
<feature type="compositionally biased region" description="Polar residues" evidence="1">
    <location>
        <begin position="918"/>
        <end position="938"/>
    </location>
</feature>
<feature type="compositionally biased region" description="Basic and acidic residues" evidence="1">
    <location>
        <begin position="866"/>
        <end position="879"/>
    </location>
</feature>
<feature type="region of interest" description="Disordered" evidence="1">
    <location>
        <begin position="554"/>
        <end position="761"/>
    </location>
</feature>
<feature type="region of interest" description="Disordered" evidence="1">
    <location>
        <begin position="1"/>
        <end position="60"/>
    </location>
</feature>
<dbReference type="EMBL" id="MU167211">
    <property type="protein sequence ID" value="KAG0151830.1"/>
    <property type="molecule type" value="Genomic_DNA"/>
</dbReference>
<gene>
    <name evidence="2" type="ORF">CROQUDRAFT_719723</name>
</gene>
<sequence length="1627" mass="182243">MNGTTKCKGKGLAQDPSKPINVNDLNKIADSLEAFQNGTQPPPVAAKRGRKRKDQAPQVQNEKAFDSFEAEARSAFRELLTLVSMVKNHDLDRGTGEKELIAGADRFCGFFRKGIFPLYAMPCLRILQPRDPAEPIRTSPLVGLMAYIYQVELEDCWGRNLGTGNTKFFHDKTNLGNLWESLLTAFSDGIRTYVIDTDPCSTLDTFKDSLGPGHIPFVASVMRVHETALASKISPRVPRALLESVEALCGGSQKNKDLIRSPSVIGPALLSDVISDHSDFMYAHVALQLAFTIAPLLRPAQVPGKKSLTQAETRKARTDWFKQIFPISKFGHEVADEVVPKLVEMVSKQFWSGVGAIHNRIVRNHDNKAYLIPIIRGTLNGQKLCWNEDSIPVTRTNFQLNKSTLTWCSIDILGRPSEQWGTEMNAEVENKDITRCELQMSATPQPTCGENSMTLILHLEKPPTVEGLQVPMKTNTQNILVFEISSRYDCILPRLLKTRQIQFSVVSDAASMPIEPKQKLQTKLTVKAPELDNRALSKVSINRGRMLAIEVVQPKSKAGEKISRPDSFRERALEVQKGAQSDISREEGKDSSRNVPQTHQKPISRNKNQSSPNPISTKFKPVPQPNVIAKVPTTTCTESNRSKHKSPQSCAIVRVSSSSASPPLPPRPVIKKSSTSSPLEGIIQKSPVKTREEFLTDDHHSDRPIGLENPVRKSKRAHPAVNTSVAQPQETSYQANLQQKKLPPAANPASKSVKDYTDSRKKVIEDRVRNPLAFVEPNSLPVKKRGRPRKVLPKEEAPNPENHISSADLNQENVPIAEFVESTRARRSLQRKSMYESEIEEEGSENSRNERKKVDDEIHRRSKRNPVPEEKRRIVERPKINKARSQHPISTAAETLVSDRNRARGTADSQNEKFVELDSNTDLQNRDAQPQPGLQPSKNEAVHERQTLILNRDHLVAPNLVKRALNDGSTFGSDRSSRLSTERNQVPALSENETDYDESPVAAIPIPAQQITLKTSPGKRSALRQLMDYPSSADPGFSNSNGHSSNTNGNPTTSVKAKRVRASESLRPETKSKPLQSSTRRTLKPVRELRTSSQELNRAAVHNHSPARIADPDPPSKKRRCDKDFIASPSSIRLKDIINEYADNSQHMREFETMSVDQGSDDCSSVEMYEKEMTERKNNLGFKRGGEEVDVESSEHFQMLAPSNSDEYYSDKEEKQQAKLKPSNTRHRRFESPLEETDRSKTTNRQTELSSSRLTKHFPTSLKARFVEKSEQTPNVGRRAGRKADGESSAVTWKANGESKHVESRYDTSADEEEEVEEEKELAGDEHEMMFVDQLSQANKSMKGLDVKRLLKALTTEGDNEVVAPRVPAPRAEPSLVKNGHVHYVLRDAESSKNSKKAHAMDIGVARGSKKVGLLQNRRPGGIESVLRDGEEHKQVVFSDLPDVYSGSPSLRPARRELRSEVASKVAVGLHGKSERLKNPPPETQQARGKVLSTPDQAGEPREDYGDGPEEVMTRCMNQLTKIIVESMGRKADRTKGAALETQTVLIRHTERVMNECMQQSQQVKQFVEEERRQTMKKLSPVLETVEKISRKLDGEVTWIVKDYVRHREKVKERIKSMENILEEFGI</sequence>
<feature type="compositionally biased region" description="Acidic residues" evidence="1">
    <location>
        <begin position="1309"/>
        <end position="1320"/>
    </location>
</feature>
<evidence type="ECO:0000256" key="1">
    <source>
        <dbReference type="SAM" id="MobiDB-lite"/>
    </source>
</evidence>
<evidence type="ECO:0000313" key="3">
    <source>
        <dbReference type="Proteomes" id="UP000886653"/>
    </source>
</evidence>
<feature type="compositionally biased region" description="Basic and acidic residues" evidence="1">
    <location>
        <begin position="1297"/>
        <end position="1308"/>
    </location>
</feature>
<feature type="region of interest" description="Disordered" evidence="1">
    <location>
        <begin position="1469"/>
        <end position="1510"/>
    </location>
</feature>
<feature type="region of interest" description="Disordered" evidence="1">
    <location>
        <begin position="776"/>
        <end position="813"/>
    </location>
</feature>
<feature type="compositionally biased region" description="Basic and acidic residues" evidence="1">
    <location>
        <begin position="689"/>
        <end position="705"/>
    </location>
</feature>
<feature type="compositionally biased region" description="Polar residues" evidence="1">
    <location>
        <begin position="1243"/>
        <end position="1253"/>
    </location>
</feature>
<organism evidence="2 3">
    <name type="scientific">Cronartium quercuum f. sp. fusiforme G11</name>
    <dbReference type="NCBI Taxonomy" id="708437"/>
    <lineage>
        <taxon>Eukaryota</taxon>
        <taxon>Fungi</taxon>
        <taxon>Dikarya</taxon>
        <taxon>Basidiomycota</taxon>
        <taxon>Pucciniomycotina</taxon>
        <taxon>Pucciniomycetes</taxon>
        <taxon>Pucciniales</taxon>
        <taxon>Coleosporiaceae</taxon>
        <taxon>Cronartium</taxon>
    </lineage>
</organism>
<feature type="region of interest" description="Disordered" evidence="1">
    <location>
        <begin position="965"/>
        <end position="1001"/>
    </location>
</feature>
<dbReference type="OrthoDB" id="2499340at2759"/>
<feature type="compositionally biased region" description="Basic residues" evidence="1">
    <location>
        <begin position="782"/>
        <end position="791"/>
    </location>
</feature>
<feature type="compositionally biased region" description="Basic and acidic residues" evidence="1">
    <location>
        <begin position="583"/>
        <end position="592"/>
    </location>
</feature>
<protein>
    <submittedName>
        <fullName evidence="2">Uncharacterized protein</fullName>
    </submittedName>
</protein>
<feature type="compositionally biased region" description="Polar residues" evidence="1">
    <location>
        <begin position="721"/>
        <end position="739"/>
    </location>
</feature>
<feature type="compositionally biased region" description="Polar residues" evidence="1">
    <location>
        <begin position="593"/>
        <end position="616"/>
    </location>
</feature>
<accession>A0A9P6NR37</accession>
<feature type="compositionally biased region" description="Basic and acidic residues" evidence="1">
    <location>
        <begin position="1110"/>
        <end position="1120"/>
    </location>
</feature>
<feature type="compositionally biased region" description="Basic and acidic residues" evidence="1">
    <location>
        <begin position="845"/>
        <end position="859"/>
    </location>
</feature>
<feature type="region of interest" description="Disordered" evidence="1">
    <location>
        <begin position="1182"/>
        <end position="1323"/>
    </location>
</feature>
<feature type="compositionally biased region" description="Low complexity" evidence="1">
    <location>
        <begin position="1036"/>
        <end position="1054"/>
    </location>
</feature>
<feature type="compositionally biased region" description="Basic and acidic residues" evidence="1">
    <location>
        <begin position="557"/>
        <end position="574"/>
    </location>
</feature>
<name>A0A9P6NR37_9BASI</name>